<gene>
    <name evidence="1" type="ORF">TeGR_g11419</name>
</gene>
<evidence type="ECO:0000313" key="2">
    <source>
        <dbReference type="Proteomes" id="UP001165060"/>
    </source>
</evidence>
<reference evidence="1 2" key="1">
    <citation type="journal article" date="2023" name="Commun. Biol.">
        <title>Genome analysis of Parmales, the sister group of diatoms, reveals the evolutionary specialization of diatoms from phago-mixotrophs to photoautotrophs.</title>
        <authorList>
            <person name="Ban H."/>
            <person name="Sato S."/>
            <person name="Yoshikawa S."/>
            <person name="Yamada K."/>
            <person name="Nakamura Y."/>
            <person name="Ichinomiya M."/>
            <person name="Sato N."/>
            <person name="Blanc-Mathieu R."/>
            <person name="Endo H."/>
            <person name="Kuwata A."/>
            <person name="Ogata H."/>
        </authorList>
    </citation>
    <scope>NUCLEOTIDE SEQUENCE [LARGE SCALE GENOMIC DNA]</scope>
</reference>
<accession>A0ABQ6MB28</accession>
<dbReference type="Proteomes" id="UP001165060">
    <property type="component" value="Unassembled WGS sequence"/>
</dbReference>
<sequence length="328" mass="35870">MIQEALNCVEDMRYNVSGNVKGGCDLLSLMAEPQPQCCTKFNTPDTGVMIVPETAAYNDALFCLNLVGCGEESEQEIYLNLQYECLAHTSHPDCRTSCALWPHDGTAPIEGDCECWDIAGTNGIPGELGDKPKYRSEDDQCAEGTEAYTRMRGDRSQGSKDQWPKYDWWQCWFQAHCINAEYALPWLPPRDPLTNKPIYDQPCPPEFQAIYDADIAAGVTPSFDCPPGGVPSICSSELVMEVDMNEEVPSRGGGVEKNANYLQESEMFKGINVDPSMLVTKYEDIDCKVDSYACEPTEAAAGRLQLGVLGLGGGLLWGALVGGAMMAL</sequence>
<organism evidence="1 2">
    <name type="scientific">Tetraparma gracilis</name>
    <dbReference type="NCBI Taxonomy" id="2962635"/>
    <lineage>
        <taxon>Eukaryota</taxon>
        <taxon>Sar</taxon>
        <taxon>Stramenopiles</taxon>
        <taxon>Ochrophyta</taxon>
        <taxon>Bolidophyceae</taxon>
        <taxon>Parmales</taxon>
        <taxon>Triparmaceae</taxon>
        <taxon>Tetraparma</taxon>
    </lineage>
</organism>
<name>A0ABQ6MB28_9STRA</name>
<proteinExistence type="predicted"/>
<comment type="caution">
    <text evidence="1">The sequence shown here is derived from an EMBL/GenBank/DDBJ whole genome shotgun (WGS) entry which is preliminary data.</text>
</comment>
<evidence type="ECO:0000313" key="1">
    <source>
        <dbReference type="EMBL" id="GMI22868.1"/>
    </source>
</evidence>
<keyword evidence="2" id="KW-1185">Reference proteome</keyword>
<dbReference type="EMBL" id="BRYB01000106">
    <property type="protein sequence ID" value="GMI22868.1"/>
    <property type="molecule type" value="Genomic_DNA"/>
</dbReference>
<protein>
    <submittedName>
        <fullName evidence="1">Uncharacterized protein</fullName>
    </submittedName>
</protein>